<name>A0AAV8X7X7_9CUCU</name>
<dbReference type="Proteomes" id="UP001162162">
    <property type="component" value="Unassembled WGS sequence"/>
</dbReference>
<dbReference type="GO" id="GO:0003785">
    <property type="term" value="F:actin monomer binding"/>
    <property type="evidence" value="ECO:0007669"/>
    <property type="project" value="TreeGrafter"/>
</dbReference>
<proteinExistence type="predicted"/>
<comment type="caution">
    <text evidence="1">The sequence shown here is derived from an EMBL/GenBank/DDBJ whole genome shotgun (WGS) entry which is preliminary data.</text>
</comment>
<keyword evidence="2" id="KW-1185">Reference proteome</keyword>
<dbReference type="AlphaFoldDB" id="A0AAV8X7X7"/>
<dbReference type="GO" id="GO:0048813">
    <property type="term" value="P:dendrite morphogenesis"/>
    <property type="evidence" value="ECO:0007669"/>
    <property type="project" value="TreeGrafter"/>
</dbReference>
<reference evidence="1" key="1">
    <citation type="journal article" date="2023" name="Insect Mol. Biol.">
        <title>Genome sequencing provides insights into the evolution of gene families encoding plant cell wall-degrading enzymes in longhorned beetles.</title>
        <authorList>
            <person name="Shin N.R."/>
            <person name="Okamura Y."/>
            <person name="Kirsch R."/>
            <person name="Pauchet Y."/>
        </authorList>
    </citation>
    <scope>NUCLEOTIDE SEQUENCE</scope>
    <source>
        <strain evidence="1">AMC_N1</strain>
    </source>
</reference>
<dbReference type="Gene3D" id="2.40.50.100">
    <property type="match status" value="1"/>
</dbReference>
<dbReference type="SUPFAM" id="SSF51230">
    <property type="entry name" value="Single hybrid motif"/>
    <property type="match status" value="1"/>
</dbReference>
<dbReference type="InterPro" id="IPR011053">
    <property type="entry name" value="Single_hybrid_motif"/>
</dbReference>
<dbReference type="InterPro" id="IPR039169">
    <property type="entry name" value="Abitram"/>
</dbReference>
<sequence length="354" mass="40236">MARTKEKLGLRELLIRVFPLLPFTLSSPVSCTTSADVSAVESFTVFSSLSLLFEAALTLPFIWMTAEYDMDLRASENIKIKMETCSSPIFKKEPCSPVLKMKHEDTKPSISAAKPGPSSIENFFTDGSVKCTLDSSSYEEDKKMSYNMIETASAENNVEEEKYDLTLKNLPDDYKEAYDGFVKEVEAMSSVPALNSVSEDYIKNFKHFNERYYEDRYCIDFGVTEAGYCDTNIRVHTNKLLLVALASGNDIIRNDRRIVHINFVINNNDRSKCEDDDKVYNVRAGVNGNILEINEYIKTCPDLMRTDPKGLGFIAVLSPQGRPERFEEIINRQDLLSQEEYISYLVKRLPKKSV</sequence>
<dbReference type="GO" id="GO:0032433">
    <property type="term" value="C:filopodium tip"/>
    <property type="evidence" value="ECO:0007669"/>
    <property type="project" value="TreeGrafter"/>
</dbReference>
<dbReference type="GO" id="GO:0051015">
    <property type="term" value="F:actin filament binding"/>
    <property type="evidence" value="ECO:0007669"/>
    <property type="project" value="TreeGrafter"/>
</dbReference>
<dbReference type="PANTHER" id="PTHR13651:SF0">
    <property type="entry name" value="PROTEIN ABITRAM"/>
    <property type="match status" value="1"/>
</dbReference>
<dbReference type="GO" id="GO:0030027">
    <property type="term" value="C:lamellipodium"/>
    <property type="evidence" value="ECO:0007669"/>
    <property type="project" value="TreeGrafter"/>
</dbReference>
<dbReference type="PANTHER" id="PTHR13651">
    <property type="entry name" value="PROTEIN ABITRAM"/>
    <property type="match status" value="1"/>
</dbReference>
<accession>A0AAV8X7X7</accession>
<gene>
    <name evidence="1" type="ORF">NQ318_016095</name>
</gene>
<dbReference type="GO" id="GO:0030425">
    <property type="term" value="C:dendrite"/>
    <property type="evidence" value="ECO:0007669"/>
    <property type="project" value="TreeGrafter"/>
</dbReference>
<organism evidence="1 2">
    <name type="scientific">Aromia moschata</name>
    <dbReference type="NCBI Taxonomy" id="1265417"/>
    <lineage>
        <taxon>Eukaryota</taxon>
        <taxon>Metazoa</taxon>
        <taxon>Ecdysozoa</taxon>
        <taxon>Arthropoda</taxon>
        <taxon>Hexapoda</taxon>
        <taxon>Insecta</taxon>
        <taxon>Pterygota</taxon>
        <taxon>Neoptera</taxon>
        <taxon>Endopterygota</taxon>
        <taxon>Coleoptera</taxon>
        <taxon>Polyphaga</taxon>
        <taxon>Cucujiformia</taxon>
        <taxon>Chrysomeloidea</taxon>
        <taxon>Cerambycidae</taxon>
        <taxon>Cerambycinae</taxon>
        <taxon>Callichromatini</taxon>
        <taxon>Aromia</taxon>
    </lineage>
</organism>
<dbReference type="GO" id="GO:0005634">
    <property type="term" value="C:nucleus"/>
    <property type="evidence" value="ECO:0007669"/>
    <property type="project" value="TreeGrafter"/>
</dbReference>
<evidence type="ECO:0000313" key="2">
    <source>
        <dbReference type="Proteomes" id="UP001162162"/>
    </source>
</evidence>
<dbReference type="GO" id="GO:0030833">
    <property type="term" value="P:regulation of actin filament polymerization"/>
    <property type="evidence" value="ECO:0007669"/>
    <property type="project" value="TreeGrafter"/>
</dbReference>
<dbReference type="GO" id="GO:0051489">
    <property type="term" value="P:regulation of filopodium assembly"/>
    <property type="evidence" value="ECO:0007669"/>
    <property type="project" value="TreeGrafter"/>
</dbReference>
<protein>
    <submittedName>
        <fullName evidence="1">Uncharacterized protein</fullName>
    </submittedName>
</protein>
<evidence type="ECO:0000313" key="1">
    <source>
        <dbReference type="EMBL" id="KAJ8934668.1"/>
    </source>
</evidence>
<dbReference type="EMBL" id="JAPWTK010001001">
    <property type="protein sequence ID" value="KAJ8934668.1"/>
    <property type="molecule type" value="Genomic_DNA"/>
</dbReference>